<reference evidence="4 6" key="1">
    <citation type="journal article" date="2014" name="ISME J.">
        <title>Trehalose/2-sulfotrehalose biosynthesis and glycine-betaine uptake are widely spread mechanisms for osmoadaptation in the Halobacteriales.</title>
        <authorList>
            <person name="Youssef N.H."/>
            <person name="Savage-Ashlock K.N."/>
            <person name="McCully A.L."/>
            <person name="Luedtke B."/>
            <person name="Shaw E.I."/>
            <person name="Hoff W.D."/>
            <person name="Elshahed M.S."/>
        </authorList>
    </citation>
    <scope>NUCLEOTIDE SEQUENCE [LARGE SCALE GENOMIC DNA]</scope>
    <source>
        <strain evidence="4 6">DX253</strain>
    </source>
</reference>
<organism evidence="4 6">
    <name type="scientific">Haladaptatus paucihalophilus DX253</name>
    <dbReference type="NCBI Taxonomy" id="797209"/>
    <lineage>
        <taxon>Archaea</taxon>
        <taxon>Methanobacteriati</taxon>
        <taxon>Methanobacteriota</taxon>
        <taxon>Stenosarchaea group</taxon>
        <taxon>Halobacteria</taxon>
        <taxon>Halobacteriales</taxon>
        <taxon>Haladaptataceae</taxon>
        <taxon>Haladaptatus</taxon>
    </lineage>
</organism>
<dbReference type="AlphaFoldDB" id="E7QUK1"/>
<reference evidence="7" key="3">
    <citation type="submission" date="2016-11" db="EMBL/GenBank/DDBJ databases">
        <authorList>
            <person name="Varghese N."/>
            <person name="Submissions S."/>
        </authorList>
    </citation>
    <scope>NUCLEOTIDE SEQUENCE [LARGE SCALE GENOMIC DNA]</scope>
    <source>
        <strain evidence="7">DX253</strain>
    </source>
</reference>
<dbReference type="Pfam" id="PF00722">
    <property type="entry name" value="Glyco_hydro_16"/>
    <property type="match status" value="1"/>
</dbReference>
<dbReference type="OrthoDB" id="8638at2157"/>
<protein>
    <submittedName>
        <fullName evidence="5">Beta-glucanase, GH16 family</fullName>
    </submittedName>
    <submittedName>
        <fullName evidence="4">Glycoside hydrolase family protein</fullName>
    </submittedName>
</protein>
<dbReference type="STRING" id="797209.GCA_000376445_00793"/>
<dbReference type="CDD" id="cd08023">
    <property type="entry name" value="GH16_laminarinase_like"/>
    <property type="match status" value="1"/>
</dbReference>
<dbReference type="PANTHER" id="PTHR10963:SF55">
    <property type="entry name" value="GLYCOSIDE HYDROLASE FAMILY 16 PROTEIN"/>
    <property type="match status" value="1"/>
</dbReference>
<dbReference type="PATRIC" id="fig|797209.4.peg.2443"/>
<keyword evidence="4" id="KW-0378">Hydrolase</keyword>
<dbReference type="InterPro" id="IPR050546">
    <property type="entry name" value="Glycosyl_Hydrlase_16"/>
</dbReference>
<reference evidence="5" key="2">
    <citation type="submission" date="2016-11" db="EMBL/GenBank/DDBJ databases">
        <authorList>
            <person name="Jaros S."/>
            <person name="Januszkiewicz K."/>
            <person name="Wedrychowicz H."/>
        </authorList>
    </citation>
    <scope>NUCLEOTIDE SEQUENCE [LARGE SCALE GENOMIC DNA]</scope>
    <source>
        <strain evidence="5">DX253</strain>
    </source>
</reference>
<dbReference type="InterPro" id="IPR013320">
    <property type="entry name" value="ConA-like_dom_sf"/>
</dbReference>
<evidence type="ECO:0000313" key="4">
    <source>
        <dbReference type="EMBL" id="EFW91658.1"/>
    </source>
</evidence>
<evidence type="ECO:0000313" key="6">
    <source>
        <dbReference type="Proteomes" id="UP000003751"/>
    </source>
</evidence>
<feature type="region of interest" description="Disordered" evidence="2">
    <location>
        <begin position="1"/>
        <end position="22"/>
    </location>
</feature>
<proteinExistence type="inferred from homology"/>
<dbReference type="Proteomes" id="UP000184203">
    <property type="component" value="Unassembled WGS sequence"/>
</dbReference>
<dbReference type="Gene3D" id="2.60.120.200">
    <property type="match status" value="1"/>
</dbReference>
<name>E7QUK1_HALPU</name>
<dbReference type="GO" id="GO:0004553">
    <property type="term" value="F:hydrolase activity, hydrolyzing O-glycosyl compounds"/>
    <property type="evidence" value="ECO:0007669"/>
    <property type="project" value="InterPro"/>
</dbReference>
<dbReference type="RefSeq" id="WP_007980244.1">
    <property type="nucleotide sequence ID" value="NZ_AEMG01000012.1"/>
</dbReference>
<dbReference type="SUPFAM" id="SSF49899">
    <property type="entry name" value="Concanavalin A-like lectins/glucanases"/>
    <property type="match status" value="1"/>
</dbReference>
<dbReference type="InterPro" id="IPR006311">
    <property type="entry name" value="TAT_signal"/>
</dbReference>
<evidence type="ECO:0000259" key="3">
    <source>
        <dbReference type="PROSITE" id="PS51762"/>
    </source>
</evidence>
<comment type="similarity">
    <text evidence="1">Belongs to the glycosyl hydrolase 16 family.</text>
</comment>
<dbReference type="PANTHER" id="PTHR10963">
    <property type="entry name" value="GLYCOSYL HYDROLASE-RELATED"/>
    <property type="match status" value="1"/>
</dbReference>
<dbReference type="GO" id="GO:0005975">
    <property type="term" value="P:carbohydrate metabolic process"/>
    <property type="evidence" value="ECO:0007669"/>
    <property type="project" value="InterPro"/>
</dbReference>
<dbReference type="InterPro" id="IPR000757">
    <property type="entry name" value="Beta-glucanase-like"/>
</dbReference>
<dbReference type="Proteomes" id="UP000003751">
    <property type="component" value="Unassembled WGS sequence"/>
</dbReference>
<dbReference type="EMBL" id="AEMG01000012">
    <property type="protein sequence ID" value="EFW91658.1"/>
    <property type="molecule type" value="Genomic_DNA"/>
</dbReference>
<sequence length="298" mass="32886">MNTDESSESTGDGVANGERTTGGFHRRQFLSTAAVALGGAFATGTASAASNDVHTEAFDGNDWTLSWRDEFDAGYIDTGIWNFETGNNNGWGNNELQYYRSNNAWTENGHLVIEAREEQYGGCDYTSARMTTQGKYNKQYGRVDVRAKLPYGQGIWPAIWMLGSDIGSVGWPDCGEIDIMELIGSDPDTVHGTVHGPDSGGAGVGGSYSQSNWFSDAYHTFTLTWYPDAIKFFVDGQQFFVTTLYDAQNAGREWVFDDGPFFFLLNVAVGGDWPGAPDASTQFPQRMEVDYIRVYDWV</sequence>
<evidence type="ECO:0000256" key="2">
    <source>
        <dbReference type="SAM" id="MobiDB-lite"/>
    </source>
</evidence>
<dbReference type="eggNOG" id="arCOG09822">
    <property type="taxonomic scope" value="Archaea"/>
</dbReference>
<dbReference type="PROSITE" id="PS51762">
    <property type="entry name" value="GH16_2"/>
    <property type="match status" value="1"/>
</dbReference>
<evidence type="ECO:0000313" key="7">
    <source>
        <dbReference type="Proteomes" id="UP000184203"/>
    </source>
</evidence>
<keyword evidence="7" id="KW-1185">Reference proteome</keyword>
<accession>E7QUK1</accession>
<gene>
    <name evidence="5" type="ORF">SAMN05444342_0145</name>
    <name evidence="4" type="ORF">ZOD2009_12427</name>
</gene>
<evidence type="ECO:0000256" key="1">
    <source>
        <dbReference type="ARBA" id="ARBA00006865"/>
    </source>
</evidence>
<dbReference type="PROSITE" id="PS51318">
    <property type="entry name" value="TAT"/>
    <property type="match status" value="1"/>
</dbReference>
<dbReference type="EMBL" id="FRAN01000001">
    <property type="protein sequence ID" value="SHJ97877.1"/>
    <property type="molecule type" value="Genomic_DNA"/>
</dbReference>
<feature type="domain" description="GH16" evidence="3">
    <location>
        <begin position="61"/>
        <end position="298"/>
    </location>
</feature>
<evidence type="ECO:0000313" key="5">
    <source>
        <dbReference type="EMBL" id="SHJ97877.1"/>
    </source>
</evidence>
<feature type="compositionally biased region" description="Polar residues" evidence="2">
    <location>
        <begin position="1"/>
        <end position="10"/>
    </location>
</feature>